<keyword evidence="6" id="KW-0326">Glycosidase</keyword>
<dbReference type="EC" id="3.2.1.25" evidence="3"/>
<dbReference type="EMBL" id="CP119317">
    <property type="protein sequence ID" value="WEK53114.1"/>
    <property type="molecule type" value="Genomic_DNA"/>
</dbReference>
<keyword evidence="5 10" id="KW-0378">Hydrolase</keyword>
<dbReference type="PANTHER" id="PTHR43730">
    <property type="entry name" value="BETA-MANNOSIDASE"/>
    <property type="match status" value="1"/>
</dbReference>
<evidence type="ECO:0000256" key="4">
    <source>
        <dbReference type="ARBA" id="ARBA00022729"/>
    </source>
</evidence>
<dbReference type="Proteomes" id="UP001178662">
    <property type="component" value="Chromosome"/>
</dbReference>
<keyword evidence="4" id="KW-0732">Signal</keyword>
<evidence type="ECO:0000256" key="2">
    <source>
        <dbReference type="ARBA" id="ARBA00007401"/>
    </source>
</evidence>
<dbReference type="InterPro" id="IPR017853">
    <property type="entry name" value="GH"/>
</dbReference>
<dbReference type="Gene3D" id="2.60.120.260">
    <property type="entry name" value="Galactose-binding domain-like"/>
    <property type="match status" value="1"/>
</dbReference>
<dbReference type="InterPro" id="IPR008979">
    <property type="entry name" value="Galactose-bd-like_sf"/>
</dbReference>
<dbReference type="PANTHER" id="PTHR43730:SF1">
    <property type="entry name" value="BETA-MANNOSIDASE"/>
    <property type="match status" value="1"/>
</dbReference>
<dbReference type="InterPro" id="IPR050887">
    <property type="entry name" value="Beta-mannosidase_GH2"/>
</dbReference>
<feature type="domain" description="Beta-mannosidase-like galactose-binding" evidence="9">
    <location>
        <begin position="37"/>
        <end position="183"/>
    </location>
</feature>
<comment type="catalytic activity">
    <reaction evidence="1">
        <text>Hydrolysis of terminal, non-reducing beta-D-mannose residues in beta-D-mannosides.</text>
        <dbReference type="EC" id="3.2.1.25"/>
    </reaction>
</comment>
<feature type="domain" description="Glycoside hydrolase family 2 immunoglobulin-like beta-sandwich" evidence="7">
    <location>
        <begin position="195"/>
        <end position="304"/>
    </location>
</feature>
<dbReference type="SUPFAM" id="SSF49785">
    <property type="entry name" value="Galactose-binding domain-like"/>
    <property type="match status" value="1"/>
</dbReference>
<evidence type="ECO:0000259" key="8">
    <source>
        <dbReference type="Pfam" id="PF02836"/>
    </source>
</evidence>
<dbReference type="AlphaFoldDB" id="A0AA95ETU3"/>
<evidence type="ECO:0000256" key="5">
    <source>
        <dbReference type="ARBA" id="ARBA00022801"/>
    </source>
</evidence>
<dbReference type="Gene3D" id="2.60.40.10">
    <property type="entry name" value="Immunoglobulins"/>
    <property type="match status" value="1"/>
</dbReference>
<name>A0AA95ETU3_9BACL</name>
<dbReference type="Gene3D" id="3.20.20.80">
    <property type="entry name" value="Glycosidases"/>
    <property type="match status" value="1"/>
</dbReference>
<organism evidence="10 11">
    <name type="scientific">Candidatus Cohnella colombiensis</name>
    <dbReference type="NCBI Taxonomy" id="3121368"/>
    <lineage>
        <taxon>Bacteria</taxon>
        <taxon>Bacillati</taxon>
        <taxon>Bacillota</taxon>
        <taxon>Bacilli</taxon>
        <taxon>Bacillales</taxon>
        <taxon>Paenibacillaceae</taxon>
        <taxon>Cohnella</taxon>
    </lineage>
</organism>
<evidence type="ECO:0000313" key="10">
    <source>
        <dbReference type="EMBL" id="WEK53114.1"/>
    </source>
</evidence>
<evidence type="ECO:0000259" key="9">
    <source>
        <dbReference type="Pfam" id="PF22666"/>
    </source>
</evidence>
<proteinExistence type="inferred from homology"/>
<dbReference type="InterPro" id="IPR054593">
    <property type="entry name" value="Beta-mannosidase-like_N2"/>
</dbReference>
<dbReference type="Pfam" id="PF02836">
    <property type="entry name" value="Glyco_hydro_2_C"/>
    <property type="match status" value="1"/>
</dbReference>
<dbReference type="SUPFAM" id="SSF51445">
    <property type="entry name" value="(Trans)glycosidases"/>
    <property type="match status" value="1"/>
</dbReference>
<evidence type="ECO:0000256" key="6">
    <source>
        <dbReference type="ARBA" id="ARBA00023295"/>
    </source>
</evidence>
<sequence>MIAFSQNENEWFVKGYWPWVPLLNKSMEIGQELMGVTEWIPATVPGGVHHDLFQAGLIDNPYVDQNSLKCEWVENRWWMYRTVLRRPEYVGSKIELIFKGLDYEASIYVNQTWIGDHIGMYDQASFDLTELFHKHETLNLIVLFKHAPDEMGQIGRSSLTFTQKSRFGYKWDFSTRLVNIGIWDDVALVVHEDCSIHEMAVTTDVRNDIGVVDIRLNVGTASADCSLDELELIVEIIDSEGNQRASAMGKLDSSNGGFQTELFIEQPSLWYPNGYGEQKLYEVHIRLERLGKLLDERQIQTGIRSLRFSRNEGAPEHSLPYTVIMNDQRIYIKGVNITPLDHLYGNVTEEQYEWLIYLMKQANVNLVRVWGGGIIEKSIFYELCDRHGIMVWQDFIQSSSGVDNIPSKLPQFLQLLKTASTSAIKVKRNHVSLTIWCGGNELMSAENTPVTYDDENVALLQRLVGQLDVQRLFLPTTASGPVEYITDRKGLGHDVHGHWIYRGNPLHYEEYGENDYLFHSEFGVPGVSELKSLNKFLNVGKEQDEPVSMNNNLVWRHHGEWWDTYERDVAFFGETDDLQAFSDGSQWVQAEGLRFILEANQRRKFRNSGSIIWQFNELWPNVSCTNLVDYYGEQKMAYYWVRQAYSPLHVSFDYRKLDYVPGENFTGRIYMHANTGQGTGIVEAQIYDGAGKQLYCERVEVEWDDAQAVLVGNLAYRLPADASGIFVVRLEARDMDHRFISCNEYYFTMNRSEWYKDKHLLANSSELKVVELTDWRQASADGFSLPLLSRTYRLQNTGSAPIYFIRAEEQTGAYWMTADDAYLTLLAGEEREVTITCVEREAAVFETPVVSNGRLPDIRFRAFSESIID</sequence>
<dbReference type="Pfam" id="PF00703">
    <property type="entry name" value="Glyco_hydro_2"/>
    <property type="match status" value="1"/>
</dbReference>
<dbReference type="InterPro" id="IPR013783">
    <property type="entry name" value="Ig-like_fold"/>
</dbReference>
<dbReference type="GO" id="GO:0005975">
    <property type="term" value="P:carbohydrate metabolic process"/>
    <property type="evidence" value="ECO:0007669"/>
    <property type="project" value="InterPro"/>
</dbReference>
<keyword evidence="11" id="KW-1185">Reference proteome</keyword>
<dbReference type="InterPro" id="IPR006103">
    <property type="entry name" value="Glyco_hydro_2_cat"/>
</dbReference>
<evidence type="ECO:0000259" key="7">
    <source>
        <dbReference type="Pfam" id="PF00703"/>
    </source>
</evidence>
<evidence type="ECO:0000256" key="3">
    <source>
        <dbReference type="ARBA" id="ARBA00012754"/>
    </source>
</evidence>
<dbReference type="GO" id="GO:0006516">
    <property type="term" value="P:glycoprotein catabolic process"/>
    <property type="evidence" value="ECO:0007669"/>
    <property type="project" value="TreeGrafter"/>
</dbReference>
<dbReference type="SUPFAM" id="SSF49303">
    <property type="entry name" value="beta-Galactosidase/glucuronidase domain"/>
    <property type="match status" value="2"/>
</dbReference>
<gene>
    <name evidence="10" type="ORF">P0Y55_10960</name>
</gene>
<dbReference type="InterPro" id="IPR006102">
    <property type="entry name" value="Ig-like_GH2"/>
</dbReference>
<dbReference type="Pfam" id="PF22666">
    <property type="entry name" value="Glyco_hydro_2_N2"/>
    <property type="match status" value="1"/>
</dbReference>
<evidence type="ECO:0000256" key="1">
    <source>
        <dbReference type="ARBA" id="ARBA00000829"/>
    </source>
</evidence>
<accession>A0AA95ETU3</accession>
<reference evidence="10" key="1">
    <citation type="submission" date="2023-03" db="EMBL/GenBank/DDBJ databases">
        <title>Andean soil-derived lignocellulolytic bacterial consortium as a source of novel taxa and putative plastic-active enzymes.</title>
        <authorList>
            <person name="Diaz-Garcia L."/>
            <person name="Chuvochina M."/>
            <person name="Feuerriegel G."/>
            <person name="Bunk B."/>
            <person name="Sproer C."/>
            <person name="Streit W.R."/>
            <person name="Rodriguez L.M."/>
            <person name="Overmann J."/>
            <person name="Jimenez D.J."/>
        </authorList>
    </citation>
    <scope>NUCLEOTIDE SEQUENCE</scope>
    <source>
        <strain evidence="10">MAG 2441</strain>
    </source>
</reference>
<dbReference type="InterPro" id="IPR036156">
    <property type="entry name" value="Beta-gal/glucu_dom_sf"/>
</dbReference>
<evidence type="ECO:0000313" key="11">
    <source>
        <dbReference type="Proteomes" id="UP001178662"/>
    </source>
</evidence>
<comment type="similarity">
    <text evidence="2">Belongs to the glycosyl hydrolase 2 family.</text>
</comment>
<feature type="domain" description="Glycoside hydrolase family 2 catalytic" evidence="8">
    <location>
        <begin position="323"/>
        <end position="472"/>
    </location>
</feature>
<protein>
    <recommendedName>
        <fullName evidence="3">beta-mannosidase</fullName>
        <ecNumber evidence="3">3.2.1.25</ecNumber>
    </recommendedName>
</protein>
<dbReference type="GO" id="GO:0004567">
    <property type="term" value="F:beta-mannosidase activity"/>
    <property type="evidence" value="ECO:0007669"/>
    <property type="project" value="UniProtKB-EC"/>
</dbReference>